<evidence type="ECO:0000256" key="1">
    <source>
        <dbReference type="ARBA" id="ARBA00013191"/>
    </source>
</evidence>
<dbReference type="AlphaFoldDB" id="A0A2U1N4F0"/>
<organism evidence="4 5">
    <name type="scientific">Artemisia annua</name>
    <name type="common">Sweet wormwood</name>
    <dbReference type="NCBI Taxonomy" id="35608"/>
    <lineage>
        <taxon>Eukaryota</taxon>
        <taxon>Viridiplantae</taxon>
        <taxon>Streptophyta</taxon>
        <taxon>Embryophyta</taxon>
        <taxon>Tracheophyta</taxon>
        <taxon>Spermatophyta</taxon>
        <taxon>Magnoliopsida</taxon>
        <taxon>eudicotyledons</taxon>
        <taxon>Gunneridae</taxon>
        <taxon>Pentapetalae</taxon>
        <taxon>asterids</taxon>
        <taxon>campanulids</taxon>
        <taxon>Asterales</taxon>
        <taxon>Asteraceae</taxon>
        <taxon>Asteroideae</taxon>
        <taxon>Anthemideae</taxon>
        <taxon>Artemisiinae</taxon>
        <taxon>Artemisia</taxon>
    </lineage>
</organism>
<dbReference type="InterPro" id="IPR016039">
    <property type="entry name" value="Thiolase-like"/>
</dbReference>
<dbReference type="EC" id="2.3.1.41" evidence="1"/>
<feature type="domain" description="Beta-ketoacyl synthase C-terminal" evidence="3">
    <location>
        <begin position="67"/>
        <end position="138"/>
    </location>
</feature>
<comment type="caution">
    <text evidence="4">The sequence shown here is derived from an EMBL/GenBank/DDBJ whole genome shotgun (WGS) entry which is preliminary data.</text>
</comment>
<proteinExistence type="predicted"/>
<evidence type="ECO:0000256" key="2">
    <source>
        <dbReference type="ARBA" id="ARBA00022679"/>
    </source>
</evidence>
<keyword evidence="2" id="KW-0808">Transferase</keyword>
<dbReference type="Gene3D" id="3.40.47.10">
    <property type="match status" value="1"/>
</dbReference>
<keyword evidence="5" id="KW-1185">Reference proteome</keyword>
<protein>
    <recommendedName>
        <fullName evidence="1">beta-ketoacyl-[acyl-carrier-protein] synthase I</fullName>
        <ecNumber evidence="1">2.3.1.41</ecNumber>
    </recommendedName>
</protein>
<evidence type="ECO:0000313" key="5">
    <source>
        <dbReference type="Proteomes" id="UP000245207"/>
    </source>
</evidence>
<dbReference type="OrthoDB" id="5334845at2759"/>
<evidence type="ECO:0000259" key="3">
    <source>
        <dbReference type="Pfam" id="PF02801"/>
    </source>
</evidence>
<dbReference type="PANTHER" id="PTHR11712">
    <property type="entry name" value="POLYKETIDE SYNTHASE-RELATED"/>
    <property type="match status" value="1"/>
</dbReference>
<dbReference type="STRING" id="35608.A0A2U1N4F0"/>
<dbReference type="EMBL" id="PKPP01003659">
    <property type="protein sequence ID" value="PWA68324.1"/>
    <property type="molecule type" value="Genomic_DNA"/>
</dbReference>
<evidence type="ECO:0000313" key="4">
    <source>
        <dbReference type="EMBL" id="PWA68324.1"/>
    </source>
</evidence>
<dbReference type="Pfam" id="PF02801">
    <property type="entry name" value="Ketoacyl-synt_C"/>
    <property type="match status" value="1"/>
</dbReference>
<dbReference type="PANTHER" id="PTHR11712:SF357">
    <property type="entry name" value="3-OXOACYL-[ACYL-CARRIER-PROTEIN] SYNTHASE"/>
    <property type="match status" value="1"/>
</dbReference>
<gene>
    <name evidence="4" type="ORF">CTI12_AA307340</name>
</gene>
<dbReference type="GO" id="GO:0004315">
    <property type="term" value="F:3-oxoacyl-[acyl-carrier-protein] synthase activity"/>
    <property type="evidence" value="ECO:0007669"/>
    <property type="project" value="UniProtKB-EC"/>
</dbReference>
<reference evidence="4 5" key="1">
    <citation type="journal article" date="2018" name="Mol. Plant">
        <title>The genome of Artemisia annua provides insight into the evolution of Asteraceae family and artemisinin biosynthesis.</title>
        <authorList>
            <person name="Shen Q."/>
            <person name="Zhang L."/>
            <person name="Liao Z."/>
            <person name="Wang S."/>
            <person name="Yan T."/>
            <person name="Shi P."/>
            <person name="Liu M."/>
            <person name="Fu X."/>
            <person name="Pan Q."/>
            <person name="Wang Y."/>
            <person name="Lv Z."/>
            <person name="Lu X."/>
            <person name="Zhang F."/>
            <person name="Jiang W."/>
            <person name="Ma Y."/>
            <person name="Chen M."/>
            <person name="Hao X."/>
            <person name="Li L."/>
            <person name="Tang Y."/>
            <person name="Lv G."/>
            <person name="Zhou Y."/>
            <person name="Sun X."/>
            <person name="Brodelius P.E."/>
            <person name="Rose J.K.C."/>
            <person name="Tang K."/>
        </authorList>
    </citation>
    <scope>NUCLEOTIDE SEQUENCE [LARGE SCALE GENOMIC DNA]</scope>
    <source>
        <strain evidence="5">cv. Huhao1</strain>
        <tissue evidence="4">Leaf</tissue>
    </source>
</reference>
<dbReference type="Proteomes" id="UP000245207">
    <property type="component" value="Unassembled WGS sequence"/>
</dbReference>
<dbReference type="GO" id="GO:0005739">
    <property type="term" value="C:mitochondrion"/>
    <property type="evidence" value="ECO:0007669"/>
    <property type="project" value="TreeGrafter"/>
</dbReference>
<name>A0A2U1N4F0_ARTAN</name>
<dbReference type="InterPro" id="IPR014031">
    <property type="entry name" value="Ketoacyl_synth_C"/>
</dbReference>
<dbReference type="SUPFAM" id="SSF53901">
    <property type="entry name" value="Thiolase-like"/>
    <property type="match status" value="1"/>
</dbReference>
<accession>A0A2U1N4F0</accession>
<sequence length="173" mass="18699">MTSTSRVWMAAGVAVANGHTEQGYKLRSLVNSIRHGVDVSDLRPFSSLLRSNVSVGDVKTTQSDDSLKQVNYINAQATSTLVGDLAEVNAVKKVFKKTEGIKMNATKSMIGHCLGAAGGLEAIATVKSVQTEWLHPFLPKSKCITHHKDDHVLVVNKPAHMVMTLISLLHLLS</sequence>
<dbReference type="GO" id="GO:0006633">
    <property type="term" value="P:fatty acid biosynthetic process"/>
    <property type="evidence" value="ECO:0007669"/>
    <property type="project" value="TreeGrafter"/>
</dbReference>
<dbReference type="InterPro" id="IPR000794">
    <property type="entry name" value="Beta-ketoacyl_synthase"/>
</dbReference>